<dbReference type="GO" id="GO:0006368">
    <property type="term" value="P:transcription elongation by RNA polymerase II"/>
    <property type="evidence" value="ECO:0007669"/>
    <property type="project" value="InterPro"/>
</dbReference>
<dbReference type="Proteomes" id="UP000039046">
    <property type="component" value="Unassembled WGS sequence"/>
</dbReference>
<evidence type="ECO:0008006" key="4">
    <source>
        <dbReference type="Google" id="ProtNLM"/>
    </source>
</evidence>
<dbReference type="PANTHER" id="PTHR15141:SF76">
    <property type="entry name" value="TRANSCRIPTION ELONGATION FACTOR B POLYPEPTIDE 3"/>
    <property type="match status" value="1"/>
</dbReference>
<dbReference type="OrthoDB" id="21513at2759"/>
<feature type="region of interest" description="Disordered" evidence="1">
    <location>
        <begin position="216"/>
        <end position="386"/>
    </location>
</feature>
<dbReference type="InterPro" id="IPR010684">
    <property type="entry name" value="RNA_pol_II_trans_fac_SIII_A"/>
</dbReference>
<dbReference type="Gene3D" id="6.10.250.3180">
    <property type="match status" value="1"/>
</dbReference>
<keyword evidence="3" id="KW-1185">Reference proteome</keyword>
<evidence type="ECO:0000313" key="2">
    <source>
        <dbReference type="EMBL" id="CEJ90729.1"/>
    </source>
</evidence>
<evidence type="ECO:0000256" key="1">
    <source>
        <dbReference type="SAM" id="MobiDB-lite"/>
    </source>
</evidence>
<feature type="compositionally biased region" description="Pro residues" evidence="1">
    <location>
        <begin position="306"/>
        <end position="316"/>
    </location>
</feature>
<gene>
    <name evidence="2" type="ORF">VHEMI06490</name>
</gene>
<dbReference type="AlphaFoldDB" id="A0A0A1T7G6"/>
<evidence type="ECO:0000313" key="3">
    <source>
        <dbReference type="Proteomes" id="UP000039046"/>
    </source>
</evidence>
<dbReference type="HOGENOM" id="CLU_048904_2_0_1"/>
<dbReference type="PANTHER" id="PTHR15141">
    <property type="entry name" value="TRANSCRIPTION ELONGATION FACTOR B POLYPEPTIDE 3"/>
    <property type="match status" value="1"/>
</dbReference>
<dbReference type="EMBL" id="CDHN01000003">
    <property type="protein sequence ID" value="CEJ90729.1"/>
    <property type="molecule type" value="Genomic_DNA"/>
</dbReference>
<dbReference type="STRING" id="1531966.A0A0A1T7G6"/>
<dbReference type="InterPro" id="IPR051870">
    <property type="entry name" value="Elongin-A_domain"/>
</dbReference>
<name>A0A0A1T7G6_9HYPO</name>
<organism evidence="2 3">
    <name type="scientific">[Torrubiella] hemipterigena</name>
    <dbReference type="NCBI Taxonomy" id="1531966"/>
    <lineage>
        <taxon>Eukaryota</taxon>
        <taxon>Fungi</taxon>
        <taxon>Dikarya</taxon>
        <taxon>Ascomycota</taxon>
        <taxon>Pezizomycotina</taxon>
        <taxon>Sordariomycetes</taxon>
        <taxon>Hypocreomycetidae</taxon>
        <taxon>Hypocreales</taxon>
        <taxon>Clavicipitaceae</taxon>
        <taxon>Clavicipitaceae incertae sedis</taxon>
        <taxon>'Torrubiella' clade</taxon>
    </lineage>
</organism>
<proteinExistence type="predicted"/>
<protein>
    <recommendedName>
        <fullName evidence="4">Elongin-A</fullName>
    </recommendedName>
</protein>
<reference evidence="2 3" key="1">
    <citation type="journal article" date="2015" name="Genome Announc.">
        <title>Draft Genome Sequence and Gene Annotation of the Entomopathogenic Fungus Verticillium hemipterigenum.</title>
        <authorList>
            <person name="Horn F."/>
            <person name="Habel A."/>
            <person name="Scharf D.H."/>
            <person name="Dworschak J."/>
            <person name="Brakhage A.A."/>
            <person name="Guthke R."/>
            <person name="Hertweck C."/>
            <person name="Linde J."/>
        </authorList>
    </citation>
    <scope>NUCLEOTIDE SEQUENCE [LARGE SCALE GENOMIC DNA]</scope>
</reference>
<sequence>MPAKSLVDLASAVCIKNLKGLESIGDYLPYASVRHILLKVDSAYQLRRIELNSPQLQGETGEIWLRIIEKDFPLEYKSKGYKPQNASKWYRVWEKYKADHDQALQESEEKLRSAFAGLKENKEKNTSKIVERKYLPRHGRVATRRGLGPREGNTSVMTFGGGSRTKTVNGTSIMRKVRREVKEIRNIHGSLSKTIRAPTRPAQLRSAPVAMINEKRIAAQPHYRPPVRETDPAAASAVEEHEQRAAFISDSEEDDEATHHRSALKSPPQPVRRPEQRKMGGSAFARKFGGGPSSASSQVLKSPVKRPQPPEAASPPPRRDDSSRGQTESKTATKVAQYLPRPQASPPHADSPSPPPAAAAAAAAAPTQPPRKRKAVDVFMRPKKRF</sequence>
<dbReference type="GO" id="GO:0070449">
    <property type="term" value="C:elongin complex"/>
    <property type="evidence" value="ECO:0007669"/>
    <property type="project" value="InterPro"/>
</dbReference>
<dbReference type="Pfam" id="PF06881">
    <property type="entry name" value="Elongin_A"/>
    <property type="match status" value="1"/>
</dbReference>
<accession>A0A0A1T7G6</accession>
<feature type="compositionally biased region" description="Polar residues" evidence="1">
    <location>
        <begin position="324"/>
        <end position="334"/>
    </location>
</feature>